<evidence type="ECO:0000256" key="1">
    <source>
        <dbReference type="PROSITE-ProRule" id="PRU00339"/>
    </source>
</evidence>
<dbReference type="SMART" id="SM00028">
    <property type="entry name" value="TPR"/>
    <property type="match status" value="2"/>
</dbReference>
<gene>
    <name evidence="3" type="ORF">BaRGS_00027619</name>
</gene>
<comment type="caution">
    <text evidence="3">The sequence shown here is derived from an EMBL/GenBank/DDBJ whole genome shotgun (WGS) entry which is preliminary data.</text>
</comment>
<name>A0ABD0K2S3_9CAEN</name>
<protein>
    <recommendedName>
        <fullName evidence="5">Kinesin light chain</fullName>
    </recommendedName>
</protein>
<dbReference type="Gene3D" id="1.25.40.10">
    <property type="entry name" value="Tetratricopeptide repeat domain"/>
    <property type="match status" value="1"/>
</dbReference>
<reference evidence="3 4" key="1">
    <citation type="journal article" date="2023" name="Sci. Data">
        <title>Genome assembly of the Korean intertidal mud-creeper Batillaria attramentaria.</title>
        <authorList>
            <person name="Patra A.K."/>
            <person name="Ho P.T."/>
            <person name="Jun S."/>
            <person name="Lee S.J."/>
            <person name="Kim Y."/>
            <person name="Won Y.J."/>
        </authorList>
    </citation>
    <scope>NUCLEOTIDE SEQUENCE [LARGE SCALE GENOMIC DNA]</scope>
    <source>
        <strain evidence="3">Wonlab-2016</strain>
    </source>
</reference>
<dbReference type="Proteomes" id="UP001519460">
    <property type="component" value="Unassembled WGS sequence"/>
</dbReference>
<dbReference type="PROSITE" id="PS50005">
    <property type="entry name" value="TPR"/>
    <property type="match status" value="1"/>
</dbReference>
<dbReference type="AlphaFoldDB" id="A0ABD0K2S3"/>
<accession>A0ABD0K2S3</accession>
<dbReference type="Pfam" id="PF13424">
    <property type="entry name" value="TPR_12"/>
    <property type="match status" value="1"/>
</dbReference>
<dbReference type="SUPFAM" id="SSF48452">
    <property type="entry name" value="TPR-like"/>
    <property type="match status" value="1"/>
</dbReference>
<dbReference type="InterPro" id="IPR011990">
    <property type="entry name" value="TPR-like_helical_dom_sf"/>
</dbReference>
<keyword evidence="1" id="KW-0802">TPR repeat</keyword>
<organism evidence="3 4">
    <name type="scientific">Batillaria attramentaria</name>
    <dbReference type="NCBI Taxonomy" id="370345"/>
    <lineage>
        <taxon>Eukaryota</taxon>
        <taxon>Metazoa</taxon>
        <taxon>Spiralia</taxon>
        <taxon>Lophotrochozoa</taxon>
        <taxon>Mollusca</taxon>
        <taxon>Gastropoda</taxon>
        <taxon>Caenogastropoda</taxon>
        <taxon>Sorbeoconcha</taxon>
        <taxon>Cerithioidea</taxon>
        <taxon>Batillariidae</taxon>
        <taxon>Batillaria</taxon>
    </lineage>
</organism>
<evidence type="ECO:0000313" key="4">
    <source>
        <dbReference type="Proteomes" id="UP001519460"/>
    </source>
</evidence>
<sequence length="431" mass="49500">MFICFLVPSQAYEEGCFGQMPLEVGNLFTNMALIYRRKKNLDKAEEVYLKSLQTKANAVGWEHPVIATAFMNLGTLEMHRRNYAKAEEWTRKAIAIYEVNEFEKTKKEFRRCRENLFANMLKQNKMKEVMPLYIEIFDVLKQHGWLDECLAGMHRQVVTYMIENNMYDKAEEVSMALIDSPKVHPQNHAHLFCMDMERPKDQRPVRPYEYTLEAAMDKFPDHSMFNTLCEIKMENQLLPEEDKEGIRKLVERVALRSDKRALEVLALWLVVADELKKTELLFDVLRGMVEGNPKDQQMVRMFLRLCVHMGRAADAAPYLENFFASTTESSNQGQMQLSPSEICPERSRLDVGLVLAAVNKNFEARQFLTEVSRSASSSFRDEVSNRKGSGRKQSLLPEGSSGAGYAAHIEHEDSEAGKTEARNVDREGVGD</sequence>
<evidence type="ECO:0008006" key="5">
    <source>
        <dbReference type="Google" id="ProtNLM"/>
    </source>
</evidence>
<proteinExistence type="predicted"/>
<dbReference type="InterPro" id="IPR019734">
    <property type="entry name" value="TPR_rpt"/>
</dbReference>
<keyword evidence="4" id="KW-1185">Reference proteome</keyword>
<feature type="repeat" description="TPR" evidence="1">
    <location>
        <begin position="67"/>
        <end position="100"/>
    </location>
</feature>
<feature type="region of interest" description="Disordered" evidence="2">
    <location>
        <begin position="378"/>
        <end position="431"/>
    </location>
</feature>
<dbReference type="EMBL" id="JACVVK020000266">
    <property type="protein sequence ID" value="KAK7481186.1"/>
    <property type="molecule type" value="Genomic_DNA"/>
</dbReference>
<feature type="compositionally biased region" description="Basic and acidic residues" evidence="2">
    <location>
        <begin position="408"/>
        <end position="431"/>
    </location>
</feature>
<evidence type="ECO:0000313" key="3">
    <source>
        <dbReference type="EMBL" id="KAK7481186.1"/>
    </source>
</evidence>
<evidence type="ECO:0000256" key="2">
    <source>
        <dbReference type="SAM" id="MobiDB-lite"/>
    </source>
</evidence>